<sequence length="297" mass="33483">MPLGLWQMIKRTLEISHPSYLKSHQGQLVIEQNHQTVGQVAFEDLGVLILAHPQITLTQSVLAACAQVNCAIIHCDHRHMPSSLTLPLAAHTLHSKIIQQQIQITPVRRKQIWQQIVREKIVQQAQTLQNLNKDSQALTRMVSLVQSGDKTNLEAQAAQKYWPLLLGKDFRRDSEMEGINSLLNYGYAVIRATVARALVGTGFHPAIGLNHSNQYNAYCLADDVMEPFRPWIDQHVVGLESDQINQQNKAILLSQLNQTVVYQQKSQPFLVALSLFVAQLKSAYSDSEVVLTFPRRD</sequence>
<feature type="binding site" evidence="10">
    <location>
        <position position="211"/>
    </location>
    <ligand>
        <name>Mn(2+)</name>
        <dbReference type="ChEBI" id="CHEBI:29035"/>
    </ligand>
</feature>
<dbReference type="InterPro" id="IPR050646">
    <property type="entry name" value="Cas1"/>
</dbReference>
<dbReference type="GO" id="GO:0043571">
    <property type="term" value="P:maintenance of CRISPR repeat elements"/>
    <property type="evidence" value="ECO:0007669"/>
    <property type="project" value="UniProtKB-UniRule"/>
</dbReference>
<comment type="similarity">
    <text evidence="10">Belongs to the CRISPR-associated endonuclease Cas1 family.</text>
</comment>
<keyword evidence="1 10" id="KW-0540">Nuclease</keyword>
<organism evidence="11 12">
    <name type="scientific">Hydrogenovibrio crunogenus</name>
    <dbReference type="NCBI Taxonomy" id="39765"/>
    <lineage>
        <taxon>Bacteria</taxon>
        <taxon>Pseudomonadati</taxon>
        <taxon>Pseudomonadota</taxon>
        <taxon>Gammaproteobacteria</taxon>
        <taxon>Thiotrichales</taxon>
        <taxon>Piscirickettsiaceae</taxon>
        <taxon>Hydrogenovibrio</taxon>
    </lineage>
</organism>
<dbReference type="Proteomes" id="UP000296201">
    <property type="component" value="Chromosome"/>
</dbReference>
<dbReference type="GO" id="GO:0016787">
    <property type="term" value="F:hydrolase activity"/>
    <property type="evidence" value="ECO:0007669"/>
    <property type="project" value="UniProtKB-KW"/>
</dbReference>
<gene>
    <name evidence="10 11" type="primary">cas1</name>
    <name evidence="11" type="ORF">GHNINEIG_00422</name>
</gene>
<evidence type="ECO:0000256" key="8">
    <source>
        <dbReference type="ARBA" id="ARBA00023211"/>
    </source>
</evidence>
<evidence type="ECO:0000313" key="12">
    <source>
        <dbReference type="Proteomes" id="UP000296201"/>
    </source>
</evidence>
<keyword evidence="12" id="KW-1185">Reference proteome</keyword>
<dbReference type="InterPro" id="IPR002729">
    <property type="entry name" value="CRISPR-assoc_Cas1"/>
</dbReference>
<dbReference type="InterPro" id="IPR019855">
    <property type="entry name" value="CRISPR-assoc_Cas1_NMENI"/>
</dbReference>
<evidence type="ECO:0000256" key="5">
    <source>
        <dbReference type="ARBA" id="ARBA00022842"/>
    </source>
</evidence>
<keyword evidence="2 10" id="KW-0479">Metal-binding</keyword>
<dbReference type="AlphaFoldDB" id="A0A4P7NZK0"/>
<dbReference type="NCBIfam" id="TIGR00287">
    <property type="entry name" value="cas1"/>
    <property type="match status" value="1"/>
</dbReference>
<keyword evidence="7 10" id="KW-0238">DNA-binding</keyword>
<dbReference type="Gene3D" id="1.20.120.920">
    <property type="entry name" value="CRISPR-associated endonuclease Cas1, C-terminal domain"/>
    <property type="match status" value="1"/>
</dbReference>
<dbReference type="PANTHER" id="PTHR34353:SF2">
    <property type="entry name" value="CRISPR-ASSOCIATED ENDONUCLEASE CAS1 1"/>
    <property type="match status" value="1"/>
</dbReference>
<accession>A0A4P7NZK0</accession>
<dbReference type="Pfam" id="PF01867">
    <property type="entry name" value="Cas_Cas1"/>
    <property type="match status" value="1"/>
</dbReference>
<evidence type="ECO:0000256" key="10">
    <source>
        <dbReference type="HAMAP-Rule" id="MF_01470"/>
    </source>
</evidence>
<dbReference type="GO" id="GO:0051607">
    <property type="term" value="P:defense response to virus"/>
    <property type="evidence" value="ECO:0007669"/>
    <property type="project" value="UniProtKB-UniRule"/>
</dbReference>
<dbReference type="InterPro" id="IPR042206">
    <property type="entry name" value="CRISPR-assoc_Cas1_C"/>
</dbReference>
<dbReference type="OrthoDB" id="9803119at2"/>
<name>A0A4P7NZK0_9GAMM</name>
<comment type="function">
    <text evidence="10">CRISPR (clustered regularly interspaced short palindromic repeat), is an adaptive immune system that provides protection against mobile genetic elements (viruses, transposable elements and conjugative plasmids). CRISPR clusters contain spacers, sequences complementary to antecedent mobile elements, and target invading nucleic acids. CRISPR clusters are transcribed and processed into CRISPR RNA (crRNA). Acts as a dsDNA endonuclease. Involved in the integration of spacer DNA into the CRISPR cassette.</text>
</comment>
<dbReference type="GO" id="GO:0004520">
    <property type="term" value="F:DNA endonuclease activity"/>
    <property type="evidence" value="ECO:0007669"/>
    <property type="project" value="InterPro"/>
</dbReference>
<evidence type="ECO:0000256" key="9">
    <source>
        <dbReference type="ARBA" id="ARBA00038592"/>
    </source>
</evidence>
<dbReference type="EMBL" id="CP032096">
    <property type="protein sequence ID" value="QBZ82392.1"/>
    <property type="molecule type" value="Genomic_DNA"/>
</dbReference>
<dbReference type="GO" id="GO:0046872">
    <property type="term" value="F:metal ion binding"/>
    <property type="evidence" value="ECO:0007669"/>
    <property type="project" value="UniProtKB-UniRule"/>
</dbReference>
<protein>
    <recommendedName>
        <fullName evidence="10">CRISPR-associated endonuclease Cas1</fullName>
        <ecNumber evidence="10">3.1.-.-</ecNumber>
    </recommendedName>
</protein>
<evidence type="ECO:0000256" key="3">
    <source>
        <dbReference type="ARBA" id="ARBA00022759"/>
    </source>
</evidence>
<keyword evidence="4 10" id="KW-0378">Hydrolase</keyword>
<feature type="binding site" evidence="10">
    <location>
        <position position="226"/>
    </location>
    <ligand>
        <name>Mn(2+)</name>
        <dbReference type="ChEBI" id="CHEBI:29035"/>
    </ligand>
</feature>
<dbReference type="NCBIfam" id="TIGR03639">
    <property type="entry name" value="cas1_NMENI"/>
    <property type="match status" value="1"/>
</dbReference>
<keyword evidence="6 10" id="KW-0051">Antiviral defense</keyword>
<feature type="binding site" evidence="10">
    <location>
        <position position="154"/>
    </location>
    <ligand>
        <name>Mn(2+)</name>
        <dbReference type="ChEBI" id="CHEBI:29035"/>
    </ligand>
</feature>
<evidence type="ECO:0000256" key="2">
    <source>
        <dbReference type="ARBA" id="ARBA00022723"/>
    </source>
</evidence>
<dbReference type="GO" id="GO:0003677">
    <property type="term" value="F:DNA binding"/>
    <property type="evidence" value="ECO:0007669"/>
    <property type="project" value="UniProtKB-KW"/>
</dbReference>
<comment type="subunit">
    <text evidence="9 10">Homodimer, forms a heterotetramer with a Cas2 homodimer.</text>
</comment>
<dbReference type="HAMAP" id="MF_01470">
    <property type="entry name" value="Cas1"/>
    <property type="match status" value="1"/>
</dbReference>
<comment type="cofactor">
    <cofactor evidence="10">
        <name>Mg(2+)</name>
        <dbReference type="ChEBI" id="CHEBI:18420"/>
    </cofactor>
    <cofactor evidence="10">
        <name>Mn(2+)</name>
        <dbReference type="ChEBI" id="CHEBI:29035"/>
    </cofactor>
</comment>
<evidence type="ECO:0000256" key="1">
    <source>
        <dbReference type="ARBA" id="ARBA00022722"/>
    </source>
</evidence>
<keyword evidence="3 10" id="KW-0255">Endonuclease</keyword>
<keyword evidence="5 10" id="KW-0460">Magnesium</keyword>
<evidence type="ECO:0000313" key="11">
    <source>
        <dbReference type="EMBL" id="QBZ82392.1"/>
    </source>
</evidence>
<evidence type="ECO:0000256" key="7">
    <source>
        <dbReference type="ARBA" id="ARBA00023125"/>
    </source>
</evidence>
<evidence type="ECO:0000256" key="4">
    <source>
        <dbReference type="ARBA" id="ARBA00022801"/>
    </source>
</evidence>
<proteinExistence type="inferred from homology"/>
<reference evidence="11 12" key="1">
    <citation type="submission" date="2018-08" db="EMBL/GenBank/DDBJ databases">
        <title>Horizontal acquisition of hydrogen conversion ability and other habitat adaptations in Hydrogenovibrio crunogenus strains.</title>
        <authorList>
            <person name="Gonnella G."/>
            <person name="Adam N."/>
            <person name="Perner M."/>
        </authorList>
    </citation>
    <scope>NUCLEOTIDE SEQUENCE [LARGE SCALE GENOMIC DNA]</scope>
    <source>
        <strain evidence="11 12">SP-41</strain>
    </source>
</reference>
<dbReference type="EC" id="3.1.-.-" evidence="10"/>
<keyword evidence="8 10" id="KW-0464">Manganese</keyword>
<evidence type="ECO:0000256" key="6">
    <source>
        <dbReference type="ARBA" id="ARBA00023118"/>
    </source>
</evidence>
<dbReference type="PANTHER" id="PTHR34353">
    <property type="entry name" value="CRISPR-ASSOCIATED ENDONUCLEASE CAS1 1"/>
    <property type="match status" value="1"/>
</dbReference>